<dbReference type="Proteomes" id="UP000324222">
    <property type="component" value="Unassembled WGS sequence"/>
</dbReference>
<evidence type="ECO:0000313" key="2">
    <source>
        <dbReference type="Proteomes" id="UP000324222"/>
    </source>
</evidence>
<organism evidence="1 2">
    <name type="scientific">Portunus trituberculatus</name>
    <name type="common">Swimming crab</name>
    <name type="synonym">Neptunus trituberculatus</name>
    <dbReference type="NCBI Taxonomy" id="210409"/>
    <lineage>
        <taxon>Eukaryota</taxon>
        <taxon>Metazoa</taxon>
        <taxon>Ecdysozoa</taxon>
        <taxon>Arthropoda</taxon>
        <taxon>Crustacea</taxon>
        <taxon>Multicrustacea</taxon>
        <taxon>Malacostraca</taxon>
        <taxon>Eumalacostraca</taxon>
        <taxon>Eucarida</taxon>
        <taxon>Decapoda</taxon>
        <taxon>Pleocyemata</taxon>
        <taxon>Brachyura</taxon>
        <taxon>Eubrachyura</taxon>
        <taxon>Portunoidea</taxon>
        <taxon>Portunidae</taxon>
        <taxon>Portuninae</taxon>
        <taxon>Portunus</taxon>
    </lineage>
</organism>
<accession>A0A5B7DGH6</accession>
<sequence>MLYCAVLCCGNYMWCCGQRFLELKLLTSARPWEQTGRMQIRFKERRGRGEGRVAVDRCG</sequence>
<gene>
    <name evidence="1" type="ORF">E2C01_013117</name>
</gene>
<name>A0A5B7DGH6_PORTR</name>
<dbReference type="AlphaFoldDB" id="A0A5B7DGH6"/>
<dbReference type="EMBL" id="VSRR010000845">
    <property type="protein sequence ID" value="MPC20185.1"/>
    <property type="molecule type" value="Genomic_DNA"/>
</dbReference>
<protein>
    <submittedName>
        <fullName evidence="1">Uncharacterized protein</fullName>
    </submittedName>
</protein>
<reference evidence="1 2" key="1">
    <citation type="submission" date="2019-05" db="EMBL/GenBank/DDBJ databases">
        <title>Another draft genome of Portunus trituberculatus and its Hox gene families provides insights of decapod evolution.</title>
        <authorList>
            <person name="Jeong J.-H."/>
            <person name="Song I."/>
            <person name="Kim S."/>
            <person name="Choi T."/>
            <person name="Kim D."/>
            <person name="Ryu S."/>
            <person name="Kim W."/>
        </authorList>
    </citation>
    <scope>NUCLEOTIDE SEQUENCE [LARGE SCALE GENOMIC DNA]</scope>
    <source>
        <tissue evidence="1">Muscle</tissue>
    </source>
</reference>
<proteinExistence type="predicted"/>
<evidence type="ECO:0000313" key="1">
    <source>
        <dbReference type="EMBL" id="MPC20185.1"/>
    </source>
</evidence>
<comment type="caution">
    <text evidence="1">The sequence shown here is derived from an EMBL/GenBank/DDBJ whole genome shotgun (WGS) entry which is preliminary data.</text>
</comment>
<keyword evidence="2" id="KW-1185">Reference proteome</keyword>